<dbReference type="EMBL" id="GDHC01017943">
    <property type="protein sequence ID" value="JAQ00686.1"/>
    <property type="molecule type" value="Transcribed_RNA"/>
</dbReference>
<accession>A0A0A9WVL1</accession>
<reference evidence="3" key="3">
    <citation type="journal article" date="2016" name="Gigascience">
        <title>De novo construction of an expanded transcriptome assembly for the western tarnished plant bug, Lygus hesperus.</title>
        <authorList>
            <person name="Tassone E.E."/>
            <person name="Geib S.M."/>
            <person name="Hall B."/>
            <person name="Fabrick J.A."/>
            <person name="Brent C.S."/>
            <person name="Hull J.J."/>
        </authorList>
    </citation>
    <scope>NUCLEOTIDE SEQUENCE</scope>
</reference>
<dbReference type="AlphaFoldDB" id="A0A0A9WVL1"/>
<gene>
    <name evidence="2" type="primary">TCP11L2</name>
    <name evidence="2" type="ORF">CM83_20225</name>
    <name evidence="3" type="ORF">g.19973</name>
</gene>
<reference evidence="2" key="1">
    <citation type="journal article" date="2014" name="PLoS ONE">
        <title>Transcriptome-Based Identification of ABC Transporters in the Western Tarnished Plant Bug Lygus hesperus.</title>
        <authorList>
            <person name="Hull J.J."/>
            <person name="Chaney K."/>
            <person name="Geib S.M."/>
            <person name="Fabrick J.A."/>
            <person name="Brent C.S."/>
            <person name="Walsh D."/>
            <person name="Lavine L.C."/>
        </authorList>
    </citation>
    <scope>NUCLEOTIDE SEQUENCE</scope>
</reference>
<evidence type="ECO:0000256" key="1">
    <source>
        <dbReference type="SAM" id="MobiDB-lite"/>
    </source>
</evidence>
<evidence type="ECO:0000313" key="2">
    <source>
        <dbReference type="EMBL" id="JAG11461.1"/>
    </source>
</evidence>
<organism evidence="2">
    <name type="scientific">Lygus hesperus</name>
    <name type="common">Western plant bug</name>
    <dbReference type="NCBI Taxonomy" id="30085"/>
    <lineage>
        <taxon>Eukaryota</taxon>
        <taxon>Metazoa</taxon>
        <taxon>Ecdysozoa</taxon>
        <taxon>Arthropoda</taxon>
        <taxon>Hexapoda</taxon>
        <taxon>Insecta</taxon>
        <taxon>Pterygota</taxon>
        <taxon>Neoptera</taxon>
        <taxon>Paraneoptera</taxon>
        <taxon>Hemiptera</taxon>
        <taxon>Heteroptera</taxon>
        <taxon>Panheteroptera</taxon>
        <taxon>Cimicomorpha</taxon>
        <taxon>Miridae</taxon>
        <taxon>Mirini</taxon>
        <taxon>Lygus</taxon>
    </lineage>
</organism>
<feature type="region of interest" description="Disordered" evidence="1">
    <location>
        <begin position="1"/>
        <end position="36"/>
    </location>
</feature>
<dbReference type="EMBL" id="GBHO01032143">
    <property type="protein sequence ID" value="JAG11461.1"/>
    <property type="molecule type" value="Transcribed_RNA"/>
</dbReference>
<proteinExistence type="predicted"/>
<feature type="compositionally biased region" description="Polar residues" evidence="1">
    <location>
        <begin position="115"/>
        <end position="133"/>
    </location>
</feature>
<feature type="region of interest" description="Disordered" evidence="1">
    <location>
        <begin position="108"/>
        <end position="133"/>
    </location>
</feature>
<evidence type="ECO:0000313" key="3">
    <source>
        <dbReference type="EMBL" id="JAQ00686.1"/>
    </source>
</evidence>
<protein>
    <submittedName>
        <fullName evidence="2">T-complex protein 11-like protein 2</fullName>
    </submittedName>
</protein>
<reference evidence="2" key="2">
    <citation type="submission" date="2014-07" db="EMBL/GenBank/DDBJ databases">
        <authorList>
            <person name="Hull J."/>
        </authorList>
    </citation>
    <scope>NUCLEOTIDE SEQUENCE</scope>
</reference>
<sequence>MSGKHDTTNSDSSSPSDAGYANGKKTALNLEDHTDTNAANMYTNTSFALTSEKIFDNNNSITLPTCNESTLATTLGAIEEKANYILCAFQRRHMLELRKNELACFPPPLPGGMPTAQNRLTNKPNKKQPSAPS</sequence>
<name>A0A0A9WVL1_LYGHE</name>